<dbReference type="STRING" id="342668.A0A2P6FGU2"/>
<dbReference type="GeneID" id="84234310"/>
<dbReference type="SUPFAM" id="SSF52047">
    <property type="entry name" value="RNI-like"/>
    <property type="match status" value="1"/>
</dbReference>
<accession>A0A2P6FGU2</accession>
<sequence>MRLPQEICDAIVLCVENEANCISPYKGFNPRRNAVQYLTSLRLVNRGFCAIASPLLFRHIVAICVPFQKESPLVRLIEISKSPYAVYVQRLDVGFRFFDNLSAESVSLYQEDLAGILPGCLARLPNIKALGFHDASFSLPWENETTATKTVIAALRYGLLSNLTELEFTLPLAPDFGKLLDNKPGTLQIPIEHTLRGLRHLGLHIGGKLSPYTHSDRTHAFYIFQLVELAVDITSLAISSESLIVLTNFEFTRLLRLKHVDLEGVETSADALTSLITQSKESIRSIRFHKITINSGLWESIFRQMSRLSHLFDVDIGPCGYSSTGATQRLATQPQHPPTWPQAILSQNVNDGSALRNLLLQVNTNRIAAGLPTMPEGP</sequence>
<keyword evidence="2" id="KW-1185">Reference proteome</keyword>
<dbReference type="RefSeq" id="XP_059320194.1">
    <property type="nucleotide sequence ID" value="XM_059464211.1"/>
</dbReference>
<name>A0A2P6FGU2_9PEZI</name>
<organism evidence="1 2">
    <name type="scientific">Pseudogymnoascus verrucosus</name>
    <dbReference type="NCBI Taxonomy" id="342668"/>
    <lineage>
        <taxon>Eukaryota</taxon>
        <taxon>Fungi</taxon>
        <taxon>Dikarya</taxon>
        <taxon>Ascomycota</taxon>
        <taxon>Pezizomycotina</taxon>
        <taxon>Leotiomycetes</taxon>
        <taxon>Thelebolales</taxon>
        <taxon>Thelebolaceae</taxon>
        <taxon>Pseudogymnoascus</taxon>
    </lineage>
</organism>
<gene>
    <name evidence="1" type="ORF">VE01_10759</name>
</gene>
<evidence type="ECO:0000313" key="1">
    <source>
        <dbReference type="EMBL" id="PQM43863.1"/>
    </source>
</evidence>
<proteinExistence type="predicted"/>
<dbReference type="Proteomes" id="UP000091956">
    <property type="component" value="Unassembled WGS sequence"/>
</dbReference>
<dbReference type="AlphaFoldDB" id="A0A2P6FGU2"/>
<reference evidence="1 2" key="1">
    <citation type="submission" date="2016-03" db="EMBL/GenBank/DDBJ databases">
        <title>Comparative genomics of Pseudogymnoascus destructans, the fungus causing white-nose syndrome of bats.</title>
        <authorList>
            <person name="Palmer J.M."/>
            <person name="Drees K.P."/>
            <person name="Foster J.T."/>
            <person name="Lindner D.L."/>
        </authorList>
    </citation>
    <scope>NUCLEOTIDE SEQUENCE [LARGE SCALE GENOMIC DNA]</scope>
    <source>
        <strain evidence="1 2">UAMH 10579</strain>
    </source>
</reference>
<dbReference type="EMBL" id="KV460216">
    <property type="protein sequence ID" value="PQM43863.1"/>
    <property type="molecule type" value="Genomic_DNA"/>
</dbReference>
<evidence type="ECO:0000313" key="2">
    <source>
        <dbReference type="Proteomes" id="UP000091956"/>
    </source>
</evidence>
<reference evidence="2" key="2">
    <citation type="journal article" date="2018" name="Nat. Commun.">
        <title>Extreme sensitivity to ultraviolet light in the fungal pathogen causing white-nose syndrome of bats.</title>
        <authorList>
            <person name="Palmer J.M."/>
            <person name="Drees K.P."/>
            <person name="Foster J.T."/>
            <person name="Lindner D.L."/>
        </authorList>
    </citation>
    <scope>NUCLEOTIDE SEQUENCE [LARGE SCALE GENOMIC DNA]</scope>
    <source>
        <strain evidence="2">UAMH 10579</strain>
    </source>
</reference>
<protein>
    <submittedName>
        <fullName evidence="1">Uncharacterized protein</fullName>
    </submittedName>
</protein>